<feature type="domain" description="NADPH-dependent FMN reductase-like" evidence="4">
    <location>
        <begin position="18"/>
        <end position="168"/>
    </location>
</feature>
<evidence type="ECO:0000256" key="2">
    <source>
        <dbReference type="ARBA" id="ARBA00022643"/>
    </source>
</evidence>
<dbReference type="InterPro" id="IPR029039">
    <property type="entry name" value="Flavoprotein-like_sf"/>
</dbReference>
<proteinExistence type="predicted"/>
<dbReference type="Pfam" id="PF03358">
    <property type="entry name" value="FMN_red"/>
    <property type="match status" value="1"/>
</dbReference>
<reference evidence="5" key="1">
    <citation type="submission" date="2022-05" db="EMBL/GenBank/DDBJ databases">
        <title>Complete genome sequence of toluene-degrading Gulosibacter sediminis strain ACHW.36C.</title>
        <authorList>
            <person name="Wai A.C."/>
            <person name="Lai G.K."/>
            <person name="Griffin S.D."/>
            <person name="Leung F.C."/>
        </authorList>
    </citation>
    <scope>NUCLEOTIDE SEQUENCE [LARGE SCALE GENOMIC DNA]</scope>
    <source>
        <strain evidence="5">ACHW.36C</strain>
    </source>
</reference>
<dbReference type="InterPro" id="IPR051814">
    <property type="entry name" value="NAD(P)H-dep_FMN_reductase"/>
</dbReference>
<accession>A0ABY4MU31</accession>
<dbReference type="InterPro" id="IPR023932">
    <property type="entry name" value="CE1759_FMN_reduct"/>
</dbReference>
<organism evidence="5">
    <name type="scientific">Gulosibacter sediminis</name>
    <dbReference type="NCBI Taxonomy" id="1729695"/>
    <lineage>
        <taxon>Bacteria</taxon>
        <taxon>Bacillati</taxon>
        <taxon>Actinomycetota</taxon>
        <taxon>Actinomycetes</taxon>
        <taxon>Micrococcales</taxon>
        <taxon>Microbacteriaceae</taxon>
        <taxon>Gulosibacter</taxon>
    </lineage>
</organism>
<protein>
    <submittedName>
        <fullName evidence="5">NAD(P)H-dependent oxidoreductase</fullName>
    </submittedName>
</protein>
<evidence type="ECO:0000313" key="5">
    <source>
        <dbReference type="EMBL" id="UQN13921.1"/>
    </source>
</evidence>
<dbReference type="PANTHER" id="PTHR43408">
    <property type="entry name" value="FMN REDUCTASE (NADPH)"/>
    <property type="match status" value="1"/>
</dbReference>
<evidence type="ECO:0000256" key="1">
    <source>
        <dbReference type="ARBA" id="ARBA00022630"/>
    </source>
</evidence>
<dbReference type="NCBIfam" id="TIGR04037">
    <property type="entry name" value="LLM_duo_CE1759"/>
    <property type="match status" value="1"/>
</dbReference>
<sequence>MTSAFSEPTGTNEAEEFRVVVVNAGTSNPSSTAMLADRVVEELTNRADANGAKLTATVIELRDLAQEIANGLVTGLRGEGLERASRLIVDADALVATTPVYKAEASGLFSGFFQVLDRDLLVGTPVVLGATAGTSRHALVIDGQMRSQFAYLRSLVAPTSLFAATEDWNDPNFATRIRRAAGELWLLIESRFAARLRATNWDTYQHDFGSAKSSGDNDEIDLSSDLMRLATGGSLA</sequence>
<keyword evidence="2" id="KW-0288">FMN</keyword>
<name>A0ABY4MU31_9MICO</name>
<dbReference type="InterPro" id="IPR005025">
    <property type="entry name" value="FMN_Rdtase-like_dom"/>
</dbReference>
<dbReference type="EMBL" id="CP097160">
    <property type="protein sequence ID" value="UQN13921.1"/>
    <property type="molecule type" value="Genomic_DNA"/>
</dbReference>
<keyword evidence="1" id="KW-0285">Flavoprotein</keyword>
<evidence type="ECO:0000256" key="3">
    <source>
        <dbReference type="ARBA" id="ARBA00023002"/>
    </source>
</evidence>
<dbReference type="SUPFAM" id="SSF52218">
    <property type="entry name" value="Flavoproteins"/>
    <property type="match status" value="1"/>
</dbReference>
<evidence type="ECO:0000259" key="4">
    <source>
        <dbReference type="Pfam" id="PF03358"/>
    </source>
</evidence>
<dbReference type="PANTHER" id="PTHR43408:SF2">
    <property type="entry name" value="FMN REDUCTASE (NADPH)"/>
    <property type="match status" value="1"/>
</dbReference>
<gene>
    <name evidence="5" type="ORF">M3M28_07530</name>
</gene>
<dbReference type="Gene3D" id="3.40.50.360">
    <property type="match status" value="1"/>
</dbReference>
<keyword evidence="3" id="KW-0560">Oxidoreductase</keyword>